<evidence type="ECO:0000256" key="1">
    <source>
        <dbReference type="ARBA" id="ARBA00008754"/>
    </source>
</evidence>
<evidence type="ECO:0000313" key="3">
    <source>
        <dbReference type="EMBL" id="MBC5666774.1"/>
    </source>
</evidence>
<dbReference type="GO" id="GO:0004751">
    <property type="term" value="F:ribose-5-phosphate isomerase activity"/>
    <property type="evidence" value="ECO:0007669"/>
    <property type="project" value="UniProtKB-EC"/>
</dbReference>
<name>A0ABR7EZK4_9FIRM</name>
<dbReference type="SUPFAM" id="SSF89623">
    <property type="entry name" value="Ribose/Galactose isomerase RpiB/AlsB"/>
    <property type="match status" value="1"/>
</dbReference>
<protein>
    <submittedName>
        <fullName evidence="3">Ribose 5-phosphate isomerase B</fullName>
        <ecNumber evidence="3">5.3.1.6</ecNumber>
    </submittedName>
</protein>
<dbReference type="Proteomes" id="UP000597877">
    <property type="component" value="Unassembled WGS sequence"/>
</dbReference>
<dbReference type="InterPro" id="IPR036569">
    <property type="entry name" value="RpiB_LacA_LacB_sf"/>
</dbReference>
<dbReference type="NCBIfam" id="NF004051">
    <property type="entry name" value="PRK05571.1"/>
    <property type="match status" value="1"/>
</dbReference>
<comment type="caution">
    <text evidence="3">The sequence shown here is derived from an EMBL/GenBank/DDBJ whole genome shotgun (WGS) entry which is preliminary data.</text>
</comment>
<organism evidence="3 4">
    <name type="scientific">Eubacterium segne</name>
    <dbReference type="NCBI Taxonomy" id="2763045"/>
    <lineage>
        <taxon>Bacteria</taxon>
        <taxon>Bacillati</taxon>
        <taxon>Bacillota</taxon>
        <taxon>Clostridia</taxon>
        <taxon>Eubacteriales</taxon>
        <taxon>Eubacteriaceae</taxon>
        <taxon>Eubacterium</taxon>
    </lineage>
</organism>
<comment type="similarity">
    <text evidence="1">Belongs to the LacAB/RpiB family.</text>
</comment>
<accession>A0ABR7EZK4</accession>
<proteinExistence type="inferred from homology"/>
<gene>
    <name evidence="3" type="primary">rpiB</name>
    <name evidence="3" type="ORF">H8S00_02030</name>
</gene>
<reference evidence="3 4" key="1">
    <citation type="submission" date="2020-08" db="EMBL/GenBank/DDBJ databases">
        <title>Genome public.</title>
        <authorList>
            <person name="Liu C."/>
            <person name="Sun Q."/>
        </authorList>
    </citation>
    <scope>NUCLEOTIDE SEQUENCE [LARGE SCALE GENOMIC DNA]</scope>
    <source>
        <strain evidence="3 4">BX4</strain>
    </source>
</reference>
<keyword evidence="2 3" id="KW-0413">Isomerase</keyword>
<keyword evidence="4" id="KW-1185">Reference proteome</keyword>
<dbReference type="NCBIfam" id="TIGR00689">
    <property type="entry name" value="rpiB_lacA_lacB"/>
    <property type="match status" value="1"/>
</dbReference>
<dbReference type="EC" id="5.3.1.6" evidence="3"/>
<evidence type="ECO:0000313" key="4">
    <source>
        <dbReference type="Proteomes" id="UP000597877"/>
    </source>
</evidence>
<dbReference type="PIRSF" id="PIRSF005384">
    <property type="entry name" value="RpiB_LacA_B"/>
    <property type="match status" value="1"/>
</dbReference>
<dbReference type="RefSeq" id="WP_021952170.1">
    <property type="nucleotide sequence ID" value="NZ_JACOOZ010000001.1"/>
</dbReference>
<sequence length="154" mass="16915">MKIGFGCDHAAIDLKNELLKYMEEKGYECVDYGTNYDENGEIIKCDYPSKGQEVGEAVVSKEVDYGVLICGTGIGISMSANKVPGVRAAVCSEPYSAKLTKQHNNANIIAFGARVVGTELAKMILDEFFGTEFEGGRHARRVDMITDIEKKYSK</sequence>
<dbReference type="EMBL" id="JACOOZ010000001">
    <property type="protein sequence ID" value="MBC5666774.1"/>
    <property type="molecule type" value="Genomic_DNA"/>
</dbReference>
<dbReference type="Pfam" id="PF02502">
    <property type="entry name" value="LacAB_rpiB"/>
    <property type="match status" value="1"/>
</dbReference>
<dbReference type="Gene3D" id="3.40.1400.10">
    <property type="entry name" value="Sugar-phosphate isomerase, RpiB/LacA/LacB"/>
    <property type="match status" value="1"/>
</dbReference>
<evidence type="ECO:0000256" key="2">
    <source>
        <dbReference type="ARBA" id="ARBA00023235"/>
    </source>
</evidence>
<dbReference type="PANTHER" id="PTHR30345">
    <property type="entry name" value="RIBOSE-5-PHOSPHATE ISOMERASE B"/>
    <property type="match status" value="1"/>
</dbReference>
<dbReference type="PANTHER" id="PTHR30345:SF0">
    <property type="entry name" value="DNA DAMAGE-REPAIR_TOLERATION PROTEIN DRT102"/>
    <property type="match status" value="1"/>
</dbReference>
<dbReference type="InterPro" id="IPR004785">
    <property type="entry name" value="RpiB"/>
</dbReference>
<dbReference type="InterPro" id="IPR003500">
    <property type="entry name" value="RpiB_LacA_LacB"/>
</dbReference>
<dbReference type="NCBIfam" id="TIGR01120">
    <property type="entry name" value="rpiB"/>
    <property type="match status" value="1"/>
</dbReference>